<protein>
    <submittedName>
        <fullName evidence="2">Uncharacterized protein</fullName>
    </submittedName>
</protein>
<feature type="non-terminal residue" evidence="2">
    <location>
        <position position="1"/>
    </location>
</feature>
<evidence type="ECO:0000313" key="3">
    <source>
        <dbReference type="Proteomes" id="UP000616769"/>
    </source>
</evidence>
<evidence type="ECO:0000313" key="2">
    <source>
        <dbReference type="EMBL" id="KPM10017.1"/>
    </source>
</evidence>
<proteinExistence type="predicted"/>
<feature type="region of interest" description="Disordered" evidence="1">
    <location>
        <begin position="133"/>
        <end position="169"/>
    </location>
</feature>
<reference evidence="2 3" key="1">
    <citation type="journal article" date="2015" name="Parasit. Vectors">
        <title>Draft genome of the scabies mite.</title>
        <authorList>
            <person name="Rider S.D.Jr."/>
            <person name="Morgan M.S."/>
            <person name="Arlian L.G."/>
        </authorList>
    </citation>
    <scope>NUCLEOTIDE SEQUENCE [LARGE SCALE GENOMIC DNA]</scope>
    <source>
        <strain evidence="2">Arlian Lab</strain>
    </source>
</reference>
<name>A0A132AGG5_SARSC</name>
<organism evidence="2 3">
    <name type="scientific">Sarcoptes scabiei</name>
    <name type="common">Itch mite</name>
    <name type="synonym">Acarus scabiei</name>
    <dbReference type="NCBI Taxonomy" id="52283"/>
    <lineage>
        <taxon>Eukaryota</taxon>
        <taxon>Metazoa</taxon>
        <taxon>Ecdysozoa</taxon>
        <taxon>Arthropoda</taxon>
        <taxon>Chelicerata</taxon>
        <taxon>Arachnida</taxon>
        <taxon>Acari</taxon>
        <taxon>Acariformes</taxon>
        <taxon>Sarcoptiformes</taxon>
        <taxon>Astigmata</taxon>
        <taxon>Psoroptidia</taxon>
        <taxon>Sarcoptoidea</taxon>
        <taxon>Sarcoptidae</taxon>
        <taxon>Sarcoptinae</taxon>
        <taxon>Sarcoptes</taxon>
    </lineage>
</organism>
<feature type="compositionally biased region" description="Low complexity" evidence="1">
    <location>
        <begin position="201"/>
        <end position="212"/>
    </location>
</feature>
<comment type="caution">
    <text evidence="2">The sequence shown here is derived from an EMBL/GenBank/DDBJ whole genome shotgun (WGS) entry which is preliminary data.</text>
</comment>
<dbReference type="Proteomes" id="UP000616769">
    <property type="component" value="Unassembled WGS sequence"/>
</dbReference>
<dbReference type="VEuPathDB" id="VectorBase:SSCA002759"/>
<dbReference type="EMBL" id="JXLN01014407">
    <property type="protein sequence ID" value="KPM10017.1"/>
    <property type="molecule type" value="Genomic_DNA"/>
</dbReference>
<feature type="region of interest" description="Disordered" evidence="1">
    <location>
        <begin position="183"/>
        <end position="220"/>
    </location>
</feature>
<feature type="compositionally biased region" description="Low complexity" evidence="1">
    <location>
        <begin position="134"/>
        <end position="144"/>
    </location>
</feature>
<gene>
    <name evidence="2" type="ORF">QR98_0085630</name>
</gene>
<dbReference type="AlphaFoldDB" id="A0A132AGG5"/>
<feature type="compositionally biased region" description="Polar residues" evidence="1">
    <location>
        <begin position="1"/>
        <end position="18"/>
    </location>
</feature>
<sequence length="220" mass="23308">TGSAQIRCGSHTQHNPTAWRSPRLSDTRSGLFPVATTPPGASSNAGRILPVVLPYRAAQKSTVRSSYPRYTGWPVASSRPMNCPGRAQSGRPALIRALDFATLFADIAAMSARLARFFVACLTDAPGRFRRRLATTPAPTTTPAVQITNTPRLNHNPAGRTNPGRPCASPVVPVASRDCRNAASGLADSDDPARCWPVQNTTHSTTSTPAATKGNSSRAH</sequence>
<accession>A0A132AGG5</accession>
<feature type="region of interest" description="Disordered" evidence="1">
    <location>
        <begin position="1"/>
        <end position="30"/>
    </location>
</feature>
<evidence type="ECO:0000256" key="1">
    <source>
        <dbReference type="SAM" id="MobiDB-lite"/>
    </source>
</evidence>